<dbReference type="AlphaFoldDB" id="A0A4C1TJ49"/>
<keyword evidence="3" id="KW-1185">Reference proteome</keyword>
<dbReference type="Proteomes" id="UP000299102">
    <property type="component" value="Unassembled WGS sequence"/>
</dbReference>
<proteinExistence type="predicted"/>
<organism evidence="2 3">
    <name type="scientific">Eumeta variegata</name>
    <name type="common">Bagworm moth</name>
    <name type="synonym">Eumeta japonica</name>
    <dbReference type="NCBI Taxonomy" id="151549"/>
    <lineage>
        <taxon>Eukaryota</taxon>
        <taxon>Metazoa</taxon>
        <taxon>Ecdysozoa</taxon>
        <taxon>Arthropoda</taxon>
        <taxon>Hexapoda</taxon>
        <taxon>Insecta</taxon>
        <taxon>Pterygota</taxon>
        <taxon>Neoptera</taxon>
        <taxon>Endopterygota</taxon>
        <taxon>Lepidoptera</taxon>
        <taxon>Glossata</taxon>
        <taxon>Ditrysia</taxon>
        <taxon>Tineoidea</taxon>
        <taxon>Psychidae</taxon>
        <taxon>Oiketicinae</taxon>
        <taxon>Eumeta</taxon>
    </lineage>
</organism>
<evidence type="ECO:0000313" key="2">
    <source>
        <dbReference type="EMBL" id="GBP13331.1"/>
    </source>
</evidence>
<dbReference type="EMBL" id="BGZK01000056">
    <property type="protein sequence ID" value="GBP13331.1"/>
    <property type="molecule type" value="Genomic_DNA"/>
</dbReference>
<gene>
    <name evidence="2" type="ORF">EVAR_8243_1</name>
</gene>
<sequence length="99" mass="11316">MSGIHNINTRHKNDLGVHKTRRSKHAIDYNMSQLATYTDDTGIISRIRPNMINNEATLETKSEQFGLQVDSSKTKYLASKRILAPTWHIIVAGCKYDRE</sequence>
<comment type="caution">
    <text evidence="2">The sequence shown here is derived from an EMBL/GenBank/DDBJ whole genome shotgun (WGS) entry which is preliminary data.</text>
</comment>
<evidence type="ECO:0000313" key="3">
    <source>
        <dbReference type="Proteomes" id="UP000299102"/>
    </source>
</evidence>
<evidence type="ECO:0008006" key="4">
    <source>
        <dbReference type="Google" id="ProtNLM"/>
    </source>
</evidence>
<reference evidence="2 3" key="1">
    <citation type="journal article" date="2019" name="Commun. Biol.">
        <title>The bagworm genome reveals a unique fibroin gene that provides high tensile strength.</title>
        <authorList>
            <person name="Kono N."/>
            <person name="Nakamura H."/>
            <person name="Ohtoshi R."/>
            <person name="Tomita M."/>
            <person name="Numata K."/>
            <person name="Arakawa K."/>
        </authorList>
    </citation>
    <scope>NUCLEOTIDE SEQUENCE [LARGE SCALE GENOMIC DNA]</scope>
</reference>
<evidence type="ECO:0000256" key="1">
    <source>
        <dbReference type="SAM" id="MobiDB-lite"/>
    </source>
</evidence>
<feature type="region of interest" description="Disordered" evidence="1">
    <location>
        <begin position="1"/>
        <end position="20"/>
    </location>
</feature>
<accession>A0A4C1TJ49</accession>
<name>A0A4C1TJ49_EUMVA</name>
<protein>
    <recommendedName>
        <fullName evidence="4">Reverse transcriptase domain-containing protein</fullName>
    </recommendedName>
</protein>